<dbReference type="EMBL" id="BMJV01000001">
    <property type="protein sequence ID" value="GGG59170.1"/>
    <property type="molecule type" value="Genomic_DNA"/>
</dbReference>
<proteinExistence type="predicted"/>
<organism evidence="2 3">
    <name type="scientific">Salipiger pallidus</name>
    <dbReference type="NCBI Taxonomy" id="1775170"/>
    <lineage>
        <taxon>Bacteria</taxon>
        <taxon>Pseudomonadati</taxon>
        <taxon>Pseudomonadota</taxon>
        <taxon>Alphaproteobacteria</taxon>
        <taxon>Rhodobacterales</taxon>
        <taxon>Roseobacteraceae</taxon>
        <taxon>Salipiger</taxon>
    </lineage>
</organism>
<dbReference type="Proteomes" id="UP000617145">
    <property type="component" value="Unassembled WGS sequence"/>
</dbReference>
<keyword evidence="1" id="KW-0472">Membrane</keyword>
<gene>
    <name evidence="2" type="primary">trgA</name>
    <name evidence="2" type="ORF">GCM10011415_01210</name>
</gene>
<keyword evidence="1" id="KW-1133">Transmembrane helix</keyword>
<keyword evidence="3" id="KW-1185">Reference proteome</keyword>
<feature type="transmembrane region" description="Helical" evidence="1">
    <location>
        <begin position="60"/>
        <end position="81"/>
    </location>
</feature>
<name>A0A8J3EEL2_9RHOB</name>
<dbReference type="NCBIfam" id="NF033773">
    <property type="entry name" value="tellur_TrgA"/>
    <property type="match status" value="1"/>
</dbReference>
<feature type="transmembrane region" description="Helical" evidence="1">
    <location>
        <begin position="123"/>
        <end position="141"/>
    </location>
</feature>
<evidence type="ECO:0000256" key="1">
    <source>
        <dbReference type="SAM" id="Phobius"/>
    </source>
</evidence>
<keyword evidence="1" id="KW-0812">Transmembrane</keyword>
<comment type="caution">
    <text evidence="2">The sequence shown here is derived from an EMBL/GenBank/DDBJ whole genome shotgun (WGS) entry which is preliminary data.</text>
</comment>
<dbReference type="AlphaFoldDB" id="A0A8J3EEL2"/>
<protein>
    <submittedName>
        <fullName evidence="2">Tellurium resistance protein</fullName>
    </submittedName>
</protein>
<evidence type="ECO:0000313" key="2">
    <source>
        <dbReference type="EMBL" id="GGG59170.1"/>
    </source>
</evidence>
<sequence length="146" mass="16067">MFTAARLVAALCLMVLGWIGSDYVQQIWPQDMYFGNFNYINAAIGFLCGWIIVGPRAGRGFSAALSHGITGVFALIFWALLFQATRQMVHLALRQRYDSAMEAFAAIFQIAIEYAANLADPGFVILMIVGAGVSAILTETASRHWR</sequence>
<dbReference type="RefSeq" id="WP_188787816.1">
    <property type="nucleotide sequence ID" value="NZ_BMJV01000001.1"/>
</dbReference>
<evidence type="ECO:0000313" key="3">
    <source>
        <dbReference type="Proteomes" id="UP000617145"/>
    </source>
</evidence>
<reference evidence="2" key="1">
    <citation type="journal article" date="2014" name="Int. J. Syst. Evol. Microbiol.">
        <title>Complete genome sequence of Corynebacterium casei LMG S-19264T (=DSM 44701T), isolated from a smear-ripened cheese.</title>
        <authorList>
            <consortium name="US DOE Joint Genome Institute (JGI-PGF)"/>
            <person name="Walter F."/>
            <person name="Albersmeier A."/>
            <person name="Kalinowski J."/>
            <person name="Ruckert C."/>
        </authorList>
    </citation>
    <scope>NUCLEOTIDE SEQUENCE</scope>
    <source>
        <strain evidence="2">CGMCC 1.15762</strain>
    </source>
</reference>
<dbReference type="InterPro" id="IPR047784">
    <property type="entry name" value="TrgA"/>
</dbReference>
<feature type="transmembrane region" description="Helical" evidence="1">
    <location>
        <begin position="36"/>
        <end position="53"/>
    </location>
</feature>
<accession>A0A8J3EEL2</accession>
<reference evidence="2" key="2">
    <citation type="submission" date="2020-09" db="EMBL/GenBank/DDBJ databases">
        <authorList>
            <person name="Sun Q."/>
            <person name="Zhou Y."/>
        </authorList>
    </citation>
    <scope>NUCLEOTIDE SEQUENCE</scope>
    <source>
        <strain evidence="2">CGMCC 1.15762</strain>
    </source>
</reference>